<sequence>MDKIKIGLFDIFVYILPGAIILISLDLIKNPHVYYAEYIFNCSKNYTIFQVAILLSVSYVIGFLNQYFSYEVFKILAPNIWKNRFTGKETSIGKLEAKIVMIRHFSPENFSTLNTWLVFRSMCYSLFVATILLFFTVLVRAIQSNCFNEQCLDLFVIGFSSFLFLRRSVTFHEWIHGTIDHSSAKMNEFSR</sequence>
<dbReference type="RefSeq" id="WP_310007034.1">
    <property type="nucleotide sequence ID" value="NZ_JAVDTX010000005.1"/>
</dbReference>
<feature type="transmembrane region" description="Helical" evidence="1">
    <location>
        <begin position="117"/>
        <end position="139"/>
    </location>
</feature>
<accession>A0ABU1S3H8</accession>
<reference evidence="2 3" key="1">
    <citation type="submission" date="2023-07" db="EMBL/GenBank/DDBJ databases">
        <title>Sorghum-associated microbial communities from plants grown in Nebraska, USA.</title>
        <authorList>
            <person name="Schachtman D."/>
        </authorList>
    </citation>
    <scope>NUCLEOTIDE SEQUENCE [LARGE SCALE GENOMIC DNA]</scope>
    <source>
        <strain evidence="2 3">BE124</strain>
    </source>
</reference>
<evidence type="ECO:0000313" key="3">
    <source>
        <dbReference type="Proteomes" id="UP001261871"/>
    </source>
</evidence>
<name>A0ABU1S3H8_9FLAO</name>
<keyword evidence="1" id="KW-1133">Transmembrane helix</keyword>
<evidence type="ECO:0000256" key="1">
    <source>
        <dbReference type="SAM" id="Phobius"/>
    </source>
</evidence>
<dbReference type="EMBL" id="JAVDTX010000005">
    <property type="protein sequence ID" value="MDR6845594.1"/>
    <property type="molecule type" value="Genomic_DNA"/>
</dbReference>
<evidence type="ECO:0000313" key="2">
    <source>
        <dbReference type="EMBL" id="MDR6845594.1"/>
    </source>
</evidence>
<proteinExistence type="predicted"/>
<protein>
    <recommendedName>
        <fullName evidence="4">RDD family protein</fullName>
    </recommendedName>
</protein>
<evidence type="ECO:0008006" key="4">
    <source>
        <dbReference type="Google" id="ProtNLM"/>
    </source>
</evidence>
<feature type="transmembrane region" description="Helical" evidence="1">
    <location>
        <begin position="6"/>
        <end position="25"/>
    </location>
</feature>
<dbReference type="Proteomes" id="UP001261871">
    <property type="component" value="Unassembled WGS sequence"/>
</dbReference>
<keyword evidence="1" id="KW-0472">Membrane</keyword>
<comment type="caution">
    <text evidence="2">The sequence shown here is derived from an EMBL/GenBank/DDBJ whole genome shotgun (WGS) entry which is preliminary data.</text>
</comment>
<keyword evidence="3" id="KW-1185">Reference proteome</keyword>
<organism evidence="2 3">
    <name type="scientific">Flavobacterium granuli</name>
    <dbReference type="NCBI Taxonomy" id="280093"/>
    <lineage>
        <taxon>Bacteria</taxon>
        <taxon>Pseudomonadati</taxon>
        <taxon>Bacteroidota</taxon>
        <taxon>Flavobacteriia</taxon>
        <taxon>Flavobacteriales</taxon>
        <taxon>Flavobacteriaceae</taxon>
        <taxon>Flavobacterium</taxon>
    </lineage>
</organism>
<feature type="transmembrane region" description="Helical" evidence="1">
    <location>
        <begin position="46"/>
        <end position="68"/>
    </location>
</feature>
<gene>
    <name evidence="2" type="ORF">J2W95_002304</name>
</gene>
<keyword evidence="1" id="KW-0812">Transmembrane</keyword>